<evidence type="ECO:0000256" key="9">
    <source>
        <dbReference type="SAM" id="MobiDB-lite"/>
    </source>
</evidence>
<dbReference type="Gene3D" id="3.30.390.10">
    <property type="entry name" value="Enolase-like, N-terminal domain"/>
    <property type="match status" value="1"/>
</dbReference>
<feature type="domain" description="Enolase C-terminal TIM barrel" evidence="10">
    <location>
        <begin position="294"/>
        <end position="587"/>
    </location>
</feature>
<evidence type="ECO:0000259" key="11">
    <source>
        <dbReference type="SMART" id="SM01193"/>
    </source>
</evidence>
<dbReference type="PANTHER" id="PTHR11902:SF30">
    <property type="entry name" value="ENOLASE 4"/>
    <property type="match status" value="1"/>
</dbReference>
<dbReference type="Bgee" id="ENSAMXG00000011630">
    <property type="expression patterns" value="Expressed in testis and 6 other cell types or tissues"/>
</dbReference>
<dbReference type="Pfam" id="PF00113">
    <property type="entry name" value="Enolase_C"/>
    <property type="match status" value="1"/>
</dbReference>
<evidence type="ECO:0000256" key="6">
    <source>
        <dbReference type="ARBA" id="ARBA00031125"/>
    </source>
</evidence>
<evidence type="ECO:0000313" key="12">
    <source>
        <dbReference type="Ensembl" id="ENSAMXP00000011952.2"/>
    </source>
</evidence>
<dbReference type="AlphaFoldDB" id="W5KWJ0"/>
<comment type="similarity">
    <text evidence="2">Belongs to the enolase family.</text>
</comment>
<dbReference type="InterPro" id="IPR000941">
    <property type="entry name" value="Enolase"/>
</dbReference>
<dbReference type="Ensembl" id="ENSAMXT00000011952.2">
    <property type="protein sequence ID" value="ENSAMXP00000011952.2"/>
    <property type="gene ID" value="ENSAMXG00000011630.2"/>
</dbReference>
<dbReference type="HOGENOM" id="CLU_493979_0_0_1"/>
<dbReference type="InterPro" id="IPR036849">
    <property type="entry name" value="Enolase-like_C_sf"/>
</dbReference>
<evidence type="ECO:0000259" key="10">
    <source>
        <dbReference type="SMART" id="SM01192"/>
    </source>
</evidence>
<dbReference type="InterPro" id="IPR047500">
    <property type="entry name" value="DD_ENO4"/>
</dbReference>
<dbReference type="FunCoup" id="W5KWJ0">
    <property type="interactions" value="862"/>
</dbReference>
<feature type="region of interest" description="Disordered" evidence="9">
    <location>
        <begin position="197"/>
        <end position="247"/>
    </location>
</feature>
<dbReference type="SMART" id="SM01193">
    <property type="entry name" value="Enolase_N"/>
    <property type="match status" value="1"/>
</dbReference>
<evidence type="ECO:0000256" key="2">
    <source>
        <dbReference type="ARBA" id="ARBA00009604"/>
    </source>
</evidence>
<dbReference type="InterPro" id="IPR020810">
    <property type="entry name" value="Enolase_C"/>
</dbReference>
<dbReference type="Proteomes" id="UP000018467">
    <property type="component" value="Unassembled WGS sequence"/>
</dbReference>
<organism evidence="12 13">
    <name type="scientific">Astyanax mexicanus</name>
    <name type="common">Blind cave fish</name>
    <name type="synonym">Astyanax fasciatus mexicanus</name>
    <dbReference type="NCBI Taxonomy" id="7994"/>
    <lineage>
        <taxon>Eukaryota</taxon>
        <taxon>Metazoa</taxon>
        <taxon>Chordata</taxon>
        <taxon>Craniata</taxon>
        <taxon>Vertebrata</taxon>
        <taxon>Euteleostomi</taxon>
        <taxon>Actinopterygii</taxon>
        <taxon>Neopterygii</taxon>
        <taxon>Teleostei</taxon>
        <taxon>Ostariophysi</taxon>
        <taxon>Characiformes</taxon>
        <taxon>Characoidei</taxon>
        <taxon>Acestrorhamphidae</taxon>
        <taxon>Acestrorhamphinae</taxon>
        <taxon>Astyanax</taxon>
    </lineage>
</organism>
<dbReference type="STRING" id="7994.ENSAMXP00000011952"/>
<evidence type="ECO:0000313" key="13">
    <source>
        <dbReference type="Proteomes" id="UP000018467"/>
    </source>
</evidence>
<keyword evidence="5" id="KW-0456">Lyase</keyword>
<dbReference type="GO" id="GO:0006096">
    <property type="term" value="P:glycolytic process"/>
    <property type="evidence" value="ECO:0007669"/>
    <property type="project" value="UniProtKB-UniPathway"/>
</dbReference>
<dbReference type="SMART" id="SM01192">
    <property type="entry name" value="Enolase_C"/>
    <property type="match status" value="1"/>
</dbReference>
<evidence type="ECO:0000256" key="5">
    <source>
        <dbReference type="ARBA" id="ARBA00023239"/>
    </source>
</evidence>
<reference evidence="13" key="2">
    <citation type="journal article" date="2014" name="Nat. Commun.">
        <title>The cavefish genome reveals candidate genes for eye loss.</title>
        <authorList>
            <person name="McGaugh S.E."/>
            <person name="Gross J.B."/>
            <person name="Aken B."/>
            <person name="Blin M."/>
            <person name="Borowsky R."/>
            <person name="Chalopin D."/>
            <person name="Hinaux H."/>
            <person name="Jeffery W.R."/>
            <person name="Keene A."/>
            <person name="Ma L."/>
            <person name="Minx P."/>
            <person name="Murphy D."/>
            <person name="O'Quin K.E."/>
            <person name="Retaux S."/>
            <person name="Rohner N."/>
            <person name="Searle S.M."/>
            <person name="Stahl B.A."/>
            <person name="Tabin C."/>
            <person name="Volff J.N."/>
            <person name="Yoshizawa M."/>
            <person name="Warren W.C."/>
        </authorList>
    </citation>
    <scope>NUCLEOTIDE SEQUENCE [LARGE SCALE GENOMIC DNA]</scope>
    <source>
        <strain evidence="13">female</strain>
    </source>
</reference>
<feature type="compositionally biased region" description="Basic and acidic residues" evidence="9">
    <location>
        <begin position="197"/>
        <end position="215"/>
    </location>
</feature>
<dbReference type="SUPFAM" id="SSF47391">
    <property type="entry name" value="Dimerization-anchoring domain of cAMP-dependent PK regulatory subunit"/>
    <property type="match status" value="1"/>
</dbReference>
<dbReference type="EC" id="4.2.1.11" evidence="3"/>
<comment type="pathway">
    <text evidence="1">Carbohydrate degradation; glycolysis; pyruvate from D-glyceraldehyde 3-phosphate: step 4/5.</text>
</comment>
<evidence type="ECO:0000256" key="7">
    <source>
        <dbReference type="ARBA" id="ARBA00034855"/>
    </source>
</evidence>
<evidence type="ECO:0000256" key="1">
    <source>
        <dbReference type="ARBA" id="ARBA00005031"/>
    </source>
</evidence>
<dbReference type="GO" id="GO:0000287">
    <property type="term" value="F:magnesium ion binding"/>
    <property type="evidence" value="ECO:0007669"/>
    <property type="project" value="InterPro"/>
</dbReference>
<dbReference type="CDD" id="cd22974">
    <property type="entry name" value="DD_ENO4"/>
    <property type="match status" value="1"/>
</dbReference>
<dbReference type="SUPFAM" id="SSF54826">
    <property type="entry name" value="Enolase N-terminal domain-like"/>
    <property type="match status" value="1"/>
</dbReference>
<proteinExistence type="inferred from homology"/>
<sequence length="614" mass="67262">MSGDCCRATAGLKQSGERSGARSRRSNMSYKSALKAEQELYELKSRAAEYYRANRVPHTLEELLNQLFAEKPSDIYGYMANYFSRLAHTPVISSIAGREVYDSRGEAALQVDVYCMVRNEEKLVCSAVNTGLDEHRAESGDAVADDNHQQASVATALEWIREQLSSMLCGFNPAHQTQLDKVVSDFLMARYLEEQDAHNSNIKSEEEEKKIERAPEATPPPQPAQNKDKKGEKGKKRNSVEKLIPPLDPPPPVLPGAVVAAAVSLAAAKSAASLTAVPLYRHIITLRDPQALSAVFMPIPLLTVLSCGKASAGKLNLLEELILLPTRTYSTREIVVMGCELQREIKRISTSTTTSKTGPAVLGVSEGGALQLSLERSEQALDLLMEACVNLKLPMGTELRLAINCAAHKLMDYAKGKYEVMAGTLKSPDELVDMYVGLVSKYPSIAALINPFRKEDEEQWLKLSSLIGHSCCLVADAAYSPCWRDAKPLPQGVTWVTLRHGSEMTLTDLLHTVSQRAGTDGETILAVSSEEIGDDSMVDVAVGVGVTFIKLGGLSGGSRMNKYNRLQSIELELQEQGILGMRQMKLPWEQEEVELNPEEANLIGAEQCLQTNRD</sequence>
<reference evidence="13" key="1">
    <citation type="submission" date="2013-03" db="EMBL/GenBank/DDBJ databases">
        <authorList>
            <person name="Jeffery W."/>
            <person name="Warren W."/>
            <person name="Wilson R.K."/>
        </authorList>
    </citation>
    <scope>NUCLEOTIDE SEQUENCE</scope>
    <source>
        <strain evidence="13">female</strain>
    </source>
</reference>
<dbReference type="eggNOG" id="KOG2670">
    <property type="taxonomic scope" value="Eukaryota"/>
</dbReference>
<dbReference type="SUPFAM" id="SSF51604">
    <property type="entry name" value="Enolase C-terminal domain-like"/>
    <property type="match status" value="1"/>
</dbReference>
<name>W5KWJ0_ASTMX</name>
<evidence type="ECO:0000256" key="3">
    <source>
        <dbReference type="ARBA" id="ARBA00012058"/>
    </source>
</evidence>
<dbReference type="GO" id="GO:0000015">
    <property type="term" value="C:phosphopyruvate hydratase complex"/>
    <property type="evidence" value="ECO:0007669"/>
    <property type="project" value="InterPro"/>
</dbReference>
<dbReference type="GeneTree" id="ENSGT00950000182805"/>
<reference evidence="12" key="3">
    <citation type="submission" date="2025-08" db="UniProtKB">
        <authorList>
            <consortium name="Ensembl"/>
        </authorList>
    </citation>
    <scope>IDENTIFICATION</scope>
</reference>
<dbReference type="GO" id="GO:0004634">
    <property type="term" value="F:phosphopyruvate hydratase activity"/>
    <property type="evidence" value="ECO:0007669"/>
    <property type="project" value="UniProtKB-EC"/>
</dbReference>
<dbReference type="InterPro" id="IPR029017">
    <property type="entry name" value="Enolase-like_N"/>
</dbReference>
<protein>
    <recommendedName>
        <fullName evidence="7">Enolase 4</fullName>
        <ecNumber evidence="3">4.2.1.11</ecNumber>
    </recommendedName>
    <alternativeName>
        <fullName evidence="6">2-phospho-D-glycerate hydro-lyase</fullName>
    </alternativeName>
</protein>
<dbReference type="UniPathway" id="UPA00109">
    <property type="reaction ID" value="UER00187"/>
</dbReference>
<feature type="domain" description="Enolase N-terminal" evidence="11">
    <location>
        <begin position="92"/>
        <end position="283"/>
    </location>
</feature>
<dbReference type="InParanoid" id="W5KWJ0"/>
<keyword evidence="13" id="KW-1185">Reference proteome</keyword>
<accession>W5KWJ0</accession>
<evidence type="ECO:0000256" key="8">
    <source>
        <dbReference type="ARBA" id="ARBA00048333"/>
    </source>
</evidence>
<evidence type="ECO:0000256" key="4">
    <source>
        <dbReference type="ARBA" id="ARBA00023152"/>
    </source>
</evidence>
<reference evidence="12" key="4">
    <citation type="submission" date="2025-09" db="UniProtKB">
        <authorList>
            <consortium name="Ensembl"/>
        </authorList>
    </citation>
    <scope>IDENTIFICATION</scope>
</reference>
<dbReference type="PANTHER" id="PTHR11902">
    <property type="entry name" value="ENOLASE"/>
    <property type="match status" value="1"/>
</dbReference>
<keyword evidence="4" id="KW-0324">Glycolysis</keyword>
<dbReference type="Gene3D" id="3.20.20.120">
    <property type="entry name" value="Enolase-like C-terminal domain"/>
    <property type="match status" value="1"/>
</dbReference>
<comment type="catalytic activity">
    <reaction evidence="8">
        <text>(2R)-2-phosphoglycerate = phosphoenolpyruvate + H2O</text>
        <dbReference type="Rhea" id="RHEA:10164"/>
        <dbReference type="ChEBI" id="CHEBI:15377"/>
        <dbReference type="ChEBI" id="CHEBI:58289"/>
        <dbReference type="ChEBI" id="CHEBI:58702"/>
        <dbReference type="EC" id="4.2.1.11"/>
    </reaction>
</comment>
<dbReference type="InterPro" id="IPR020811">
    <property type="entry name" value="Enolase_N"/>
</dbReference>